<evidence type="ECO:0000313" key="3">
    <source>
        <dbReference type="Proteomes" id="UP000012062"/>
    </source>
</evidence>
<keyword evidence="1" id="KW-0472">Membrane</keyword>
<protein>
    <recommendedName>
        <fullName evidence="4">DUF4260 family protein</fullName>
    </recommendedName>
</protein>
<keyword evidence="1" id="KW-1133">Transmembrane helix</keyword>
<dbReference type="AlphaFoldDB" id="M5EFU0"/>
<keyword evidence="1" id="KW-0812">Transmembrane</keyword>
<dbReference type="Proteomes" id="UP000012062">
    <property type="component" value="Unassembled WGS sequence"/>
</dbReference>
<dbReference type="InterPro" id="IPR025356">
    <property type="entry name" value="DUF4260"/>
</dbReference>
<dbReference type="eggNOG" id="ENOG5032SZF">
    <property type="taxonomic scope" value="Bacteria"/>
</dbReference>
<keyword evidence="3" id="KW-1185">Reference proteome</keyword>
<evidence type="ECO:0000256" key="1">
    <source>
        <dbReference type="SAM" id="Phobius"/>
    </source>
</evidence>
<evidence type="ECO:0008006" key="4">
    <source>
        <dbReference type="Google" id="ProtNLM"/>
    </source>
</evidence>
<dbReference type="RefSeq" id="WP_008872217.1">
    <property type="nucleotide sequence ID" value="NZ_CAUM01000006.1"/>
</dbReference>
<reference evidence="2 3" key="1">
    <citation type="submission" date="2013-02" db="EMBL/GenBank/DDBJ databases">
        <authorList>
            <person name="Genoscope - CEA"/>
        </authorList>
    </citation>
    <scope>NUCLEOTIDE SEQUENCE [LARGE SCALE GENOMIC DNA]</scope>
    <source>
        <strain evidence="2 3">STM 2683</strain>
    </source>
</reference>
<accession>M5EFU0</accession>
<comment type="caution">
    <text evidence="2">The sequence shown here is derived from an EMBL/GenBank/DDBJ whole genome shotgun (WGS) entry which is preliminary data.</text>
</comment>
<sequence length="119" mass="12871">MKPVDLAVRLEWVAVAVGALFFNAMTGVSWWLFALLILVPDLSMLGYLAGPRVGAIAYNALHILIVPLILALVGYVFANSMETAVALIWIAHIAVDRALGYGLKLPTGFQDTHLGRIGR</sequence>
<dbReference type="OrthoDB" id="9813911at2"/>
<feature type="transmembrane region" description="Helical" evidence="1">
    <location>
        <begin position="56"/>
        <end position="78"/>
    </location>
</feature>
<organism evidence="2 3">
    <name type="scientific">Mesorhizobium metallidurans STM 2683</name>
    <dbReference type="NCBI Taxonomy" id="1297569"/>
    <lineage>
        <taxon>Bacteria</taxon>
        <taxon>Pseudomonadati</taxon>
        <taxon>Pseudomonadota</taxon>
        <taxon>Alphaproteobacteria</taxon>
        <taxon>Hyphomicrobiales</taxon>
        <taxon>Phyllobacteriaceae</taxon>
        <taxon>Mesorhizobium</taxon>
    </lineage>
</organism>
<name>M5EFU0_9HYPH</name>
<evidence type="ECO:0000313" key="2">
    <source>
        <dbReference type="EMBL" id="CCV03222.1"/>
    </source>
</evidence>
<dbReference type="EMBL" id="CAUM01000006">
    <property type="protein sequence ID" value="CCV03222.1"/>
    <property type="molecule type" value="Genomic_DNA"/>
</dbReference>
<gene>
    <name evidence="2" type="ORF">MESS2_1030079</name>
</gene>
<feature type="transmembrane region" description="Helical" evidence="1">
    <location>
        <begin position="12"/>
        <end position="36"/>
    </location>
</feature>
<dbReference type="Pfam" id="PF14079">
    <property type="entry name" value="DUF4260"/>
    <property type="match status" value="1"/>
</dbReference>
<proteinExistence type="predicted"/>